<keyword evidence="4" id="KW-1185">Reference proteome</keyword>
<evidence type="ECO:0000313" key="4">
    <source>
        <dbReference type="Proteomes" id="UP000324595"/>
    </source>
</evidence>
<accession>A0A5D3YGD8</accession>
<dbReference type="EMBL" id="VNHY01000004">
    <property type="protein sequence ID" value="TYP92188.1"/>
    <property type="molecule type" value="Genomic_DNA"/>
</dbReference>
<dbReference type="PROSITE" id="PS50894">
    <property type="entry name" value="HPT"/>
    <property type="match status" value="1"/>
</dbReference>
<dbReference type="OrthoDB" id="982275at2"/>
<proteinExistence type="predicted"/>
<dbReference type="GO" id="GO:0004672">
    <property type="term" value="F:protein kinase activity"/>
    <property type="evidence" value="ECO:0007669"/>
    <property type="project" value="UniProtKB-ARBA"/>
</dbReference>
<sequence length="119" mass="13274">MPKENITDLSTLHEMSMGDDSIIIETVEAFLEDIPGTLDDMQELHAKRAYEDLADLAHKIKPNIGYMGMTEGQEPIIAIEKAAEDKDPEGILDEKVPAFVKICNQAFDELAQKVEELKS</sequence>
<feature type="modified residue" description="Phosphohistidine" evidence="1">
    <location>
        <position position="58"/>
    </location>
</feature>
<reference evidence="3 4" key="1">
    <citation type="submission" date="2019-07" db="EMBL/GenBank/DDBJ databases">
        <title>Genomic Encyclopedia of Archaeal and Bacterial Type Strains, Phase II (KMG-II): from individual species to whole genera.</title>
        <authorList>
            <person name="Goeker M."/>
        </authorList>
    </citation>
    <scope>NUCLEOTIDE SEQUENCE [LARGE SCALE GENOMIC DNA]</scope>
    <source>
        <strain evidence="3 4">DSM 21935</strain>
    </source>
</reference>
<dbReference type="GO" id="GO:0000160">
    <property type="term" value="P:phosphorelay signal transduction system"/>
    <property type="evidence" value="ECO:0007669"/>
    <property type="project" value="InterPro"/>
</dbReference>
<name>A0A5D3YGD8_9BACT</name>
<dbReference type="Pfam" id="PF01627">
    <property type="entry name" value="Hpt"/>
    <property type="match status" value="1"/>
</dbReference>
<feature type="domain" description="HPt" evidence="2">
    <location>
        <begin position="19"/>
        <end position="119"/>
    </location>
</feature>
<dbReference type="InterPro" id="IPR036641">
    <property type="entry name" value="HPT_dom_sf"/>
</dbReference>
<evidence type="ECO:0000256" key="1">
    <source>
        <dbReference type="PROSITE-ProRule" id="PRU00110"/>
    </source>
</evidence>
<dbReference type="AlphaFoldDB" id="A0A5D3YGD8"/>
<comment type="caution">
    <text evidence="3">The sequence shown here is derived from an EMBL/GenBank/DDBJ whole genome shotgun (WGS) entry which is preliminary data.</text>
</comment>
<dbReference type="RefSeq" id="WP_148899745.1">
    <property type="nucleotide sequence ID" value="NZ_VNHY01000004.1"/>
</dbReference>
<organism evidence="3 4">
    <name type="scientific">Fodinibius salinus</name>
    <dbReference type="NCBI Taxonomy" id="860790"/>
    <lineage>
        <taxon>Bacteria</taxon>
        <taxon>Pseudomonadati</taxon>
        <taxon>Balneolota</taxon>
        <taxon>Balneolia</taxon>
        <taxon>Balneolales</taxon>
        <taxon>Balneolaceae</taxon>
        <taxon>Fodinibius</taxon>
    </lineage>
</organism>
<evidence type="ECO:0000259" key="2">
    <source>
        <dbReference type="PROSITE" id="PS50894"/>
    </source>
</evidence>
<dbReference type="SUPFAM" id="SSF47226">
    <property type="entry name" value="Histidine-containing phosphotransfer domain, HPT domain"/>
    <property type="match status" value="1"/>
</dbReference>
<dbReference type="InterPro" id="IPR008207">
    <property type="entry name" value="Sig_transdc_His_kin_Hpt_dom"/>
</dbReference>
<protein>
    <submittedName>
        <fullName evidence="3">HPt (Histidine-containing phosphotransfer) domain-containing protein</fullName>
    </submittedName>
</protein>
<evidence type="ECO:0000313" key="3">
    <source>
        <dbReference type="EMBL" id="TYP92188.1"/>
    </source>
</evidence>
<dbReference type="Proteomes" id="UP000324595">
    <property type="component" value="Unassembled WGS sequence"/>
</dbReference>
<gene>
    <name evidence="3" type="ORF">LX73_2440</name>
</gene>
<keyword evidence="1" id="KW-0597">Phosphoprotein</keyword>
<dbReference type="Gene3D" id="1.20.120.160">
    <property type="entry name" value="HPT domain"/>
    <property type="match status" value="1"/>
</dbReference>